<dbReference type="EMBL" id="GBXM01009235">
    <property type="protein sequence ID" value="JAH99342.1"/>
    <property type="molecule type" value="Transcribed_RNA"/>
</dbReference>
<reference evidence="1" key="2">
    <citation type="journal article" date="2015" name="Fish Shellfish Immunol.">
        <title>Early steps in the European eel (Anguilla anguilla)-Vibrio vulnificus interaction in the gills: Role of the RtxA13 toxin.</title>
        <authorList>
            <person name="Callol A."/>
            <person name="Pajuelo D."/>
            <person name="Ebbesson L."/>
            <person name="Teles M."/>
            <person name="MacKenzie S."/>
            <person name="Amaro C."/>
        </authorList>
    </citation>
    <scope>NUCLEOTIDE SEQUENCE</scope>
</reference>
<reference evidence="1" key="1">
    <citation type="submission" date="2014-11" db="EMBL/GenBank/DDBJ databases">
        <authorList>
            <person name="Amaro Gonzalez C."/>
        </authorList>
    </citation>
    <scope>NUCLEOTIDE SEQUENCE</scope>
</reference>
<name>A0A0E9X9D2_ANGAN</name>
<sequence length="10" mass="1207">MLLFKEIKQG</sequence>
<protein>
    <submittedName>
        <fullName evidence="1">Uncharacterized protein</fullName>
    </submittedName>
</protein>
<proteinExistence type="predicted"/>
<evidence type="ECO:0000313" key="1">
    <source>
        <dbReference type="EMBL" id="JAH99342.1"/>
    </source>
</evidence>
<organism evidence="1">
    <name type="scientific">Anguilla anguilla</name>
    <name type="common">European freshwater eel</name>
    <name type="synonym">Muraena anguilla</name>
    <dbReference type="NCBI Taxonomy" id="7936"/>
    <lineage>
        <taxon>Eukaryota</taxon>
        <taxon>Metazoa</taxon>
        <taxon>Chordata</taxon>
        <taxon>Craniata</taxon>
        <taxon>Vertebrata</taxon>
        <taxon>Euteleostomi</taxon>
        <taxon>Actinopterygii</taxon>
        <taxon>Neopterygii</taxon>
        <taxon>Teleostei</taxon>
        <taxon>Anguilliformes</taxon>
        <taxon>Anguillidae</taxon>
        <taxon>Anguilla</taxon>
    </lineage>
</organism>
<accession>A0A0E9X9D2</accession>